<dbReference type="SUPFAM" id="SSF53955">
    <property type="entry name" value="Lysozyme-like"/>
    <property type="match status" value="1"/>
</dbReference>
<dbReference type="AlphaFoldDB" id="A0A5N6C5W4"/>
<evidence type="ECO:0000259" key="1">
    <source>
        <dbReference type="Pfam" id="PF13406"/>
    </source>
</evidence>
<sequence length="75" mass="7742">MPGLAGPYSSLPATFAAYAVDGNGDGRTDVYDPADAIPAAAAYLRASGAATNVRKALFAYNHVKDGPALRARIFI</sequence>
<dbReference type="Pfam" id="PF13406">
    <property type="entry name" value="SLT_2"/>
    <property type="match status" value="1"/>
</dbReference>
<name>A0A5N6C5W4_9ACTN</name>
<gene>
    <name evidence="2" type="ORF">FH610_000390</name>
</gene>
<feature type="domain" description="Transglycosylase SLT" evidence="1">
    <location>
        <begin position="11"/>
        <end position="50"/>
    </location>
</feature>
<comment type="caution">
    <text evidence="2">The sequence shown here is derived from an EMBL/GenBank/DDBJ whole genome shotgun (WGS) entry which is preliminary data.</text>
</comment>
<dbReference type="RefSeq" id="WP_139572727.1">
    <property type="nucleotide sequence ID" value="NZ_VDMA02000001.1"/>
</dbReference>
<proteinExistence type="predicted"/>
<dbReference type="Proteomes" id="UP000313066">
    <property type="component" value="Unassembled WGS sequence"/>
</dbReference>
<reference evidence="2 3" key="1">
    <citation type="submission" date="2019-10" db="EMBL/GenBank/DDBJ databases">
        <title>Nonomuraea sp. nov., isolated from Phyllanthus amarus.</title>
        <authorList>
            <person name="Klykleung N."/>
            <person name="Tanasupawat S."/>
        </authorList>
    </citation>
    <scope>NUCLEOTIDE SEQUENCE [LARGE SCALE GENOMIC DNA]</scope>
    <source>
        <strain evidence="2 3">CR1-09</strain>
    </source>
</reference>
<dbReference type="EMBL" id="VDMA02000001">
    <property type="protein sequence ID" value="KAB8188157.1"/>
    <property type="molecule type" value="Genomic_DNA"/>
</dbReference>
<protein>
    <submittedName>
        <fullName evidence="2">Transglycosylase SLT domain-containing protein</fullName>
    </submittedName>
</protein>
<accession>A0A5N6C5W4</accession>
<dbReference type="Gene3D" id="1.10.8.350">
    <property type="entry name" value="Bacterial muramidase"/>
    <property type="match status" value="1"/>
</dbReference>
<evidence type="ECO:0000313" key="2">
    <source>
        <dbReference type="EMBL" id="KAB8188157.1"/>
    </source>
</evidence>
<keyword evidence="3" id="KW-1185">Reference proteome</keyword>
<evidence type="ECO:0000313" key="3">
    <source>
        <dbReference type="Proteomes" id="UP000313066"/>
    </source>
</evidence>
<dbReference type="InterPro" id="IPR031304">
    <property type="entry name" value="SLT_2"/>
</dbReference>
<dbReference type="Gene3D" id="1.10.530.10">
    <property type="match status" value="1"/>
</dbReference>
<dbReference type="InterPro" id="IPR023346">
    <property type="entry name" value="Lysozyme-like_dom_sf"/>
</dbReference>
<organism evidence="2 3">
    <name type="scientific">Microbispora catharanthi</name>
    <dbReference type="NCBI Taxonomy" id="1712871"/>
    <lineage>
        <taxon>Bacteria</taxon>
        <taxon>Bacillati</taxon>
        <taxon>Actinomycetota</taxon>
        <taxon>Actinomycetes</taxon>
        <taxon>Streptosporangiales</taxon>
        <taxon>Streptosporangiaceae</taxon>
        <taxon>Microbispora</taxon>
    </lineage>
</organism>